<keyword evidence="3" id="KW-0326">Glycosidase</keyword>
<dbReference type="PANTHER" id="PTHR10357:SF179">
    <property type="entry name" value="NEUTRAL AND BASIC AMINO ACID TRANSPORT PROTEIN RBAT"/>
    <property type="match status" value="1"/>
</dbReference>
<dbReference type="PhylomeDB" id="H0H2U4"/>
<dbReference type="GO" id="GO:0005987">
    <property type="term" value="P:sucrose catabolic process"/>
    <property type="evidence" value="ECO:0007669"/>
    <property type="project" value="TreeGrafter"/>
</dbReference>
<keyword evidence="2" id="KW-0378">Hydrolase</keyword>
<dbReference type="Proteomes" id="UP000009009">
    <property type="component" value="Unassembled WGS sequence"/>
</dbReference>
<feature type="domain" description="Glycosyl hydrolase family 13 catalytic" evidence="4">
    <location>
        <begin position="1"/>
        <end position="63"/>
    </location>
</feature>
<comment type="similarity">
    <text evidence="1">Belongs to the glycosyl hydrolase 13 family.</text>
</comment>
<keyword evidence="6" id="KW-1185">Reference proteome</keyword>
<dbReference type="HOGENOM" id="CLU_006462_5_2_1"/>
<evidence type="ECO:0000259" key="4">
    <source>
        <dbReference type="Pfam" id="PF00128"/>
    </source>
</evidence>
<dbReference type="InterPro" id="IPR006047">
    <property type="entry name" value="GH13_cat_dom"/>
</dbReference>
<comment type="caution">
    <text evidence="5">The sequence shown here is derived from an EMBL/GenBank/DDBJ whole genome shotgun (WGS) entry which is preliminary data.</text>
</comment>
<gene>
    <name evidence="5" type="ORF">VIN7_8181</name>
</gene>
<accession>H0H2U4</accession>
<dbReference type="GO" id="GO:0004574">
    <property type="term" value="F:oligo-1,6-glucosidase activity"/>
    <property type="evidence" value="ECO:0007669"/>
    <property type="project" value="TreeGrafter"/>
</dbReference>
<dbReference type="InterPro" id="IPR017853">
    <property type="entry name" value="GH"/>
</dbReference>
<organism evidence="5 6">
    <name type="scientific">Saccharomyces cerevisiae x Saccharomyces kudriavzevii (strain VIN7)</name>
    <name type="common">Yeast</name>
    <dbReference type="NCBI Taxonomy" id="1095631"/>
    <lineage>
        <taxon>Eukaryota</taxon>
        <taxon>Fungi</taxon>
        <taxon>Dikarya</taxon>
        <taxon>Ascomycota</taxon>
        <taxon>Saccharomycotina</taxon>
        <taxon>Saccharomycetes</taxon>
        <taxon>Saccharomycetales</taxon>
        <taxon>Saccharomycetaceae</taxon>
        <taxon>Saccharomyces</taxon>
    </lineage>
</organism>
<dbReference type="GO" id="GO:0033934">
    <property type="term" value="F:glucan 1,4-alpha-maltotriohydrolase activity"/>
    <property type="evidence" value="ECO:0007669"/>
    <property type="project" value="TreeGrafter"/>
</dbReference>
<evidence type="ECO:0000256" key="2">
    <source>
        <dbReference type="ARBA" id="ARBA00022801"/>
    </source>
</evidence>
<reference evidence="5 6" key="1">
    <citation type="journal article" date="2012" name="FEMS Yeast Res.">
        <title>The genome sequence of the wine yeast VIN7 reveals an allotriploid hybrid genome with Saccharomyces cerevisiae and Saccharomyces kudriavzevii origins.</title>
        <authorList>
            <person name="Borneman A.R."/>
            <person name="Desany B.A."/>
            <person name="Riches D."/>
            <person name="Affourtit J.P."/>
            <person name="Forgan A.H."/>
            <person name="Pretorius I.S."/>
            <person name="Egholm M."/>
            <person name="Chambers P.J."/>
        </authorList>
    </citation>
    <scope>NUCLEOTIDE SEQUENCE [LARGE SCALE GENOMIC DNA]</scope>
    <source>
        <strain evidence="5 6">VIN7</strain>
    </source>
</reference>
<dbReference type="OrthoDB" id="1740265at2759"/>
<dbReference type="GO" id="GO:0000025">
    <property type="term" value="P:maltose catabolic process"/>
    <property type="evidence" value="ECO:0007669"/>
    <property type="project" value="TreeGrafter"/>
</dbReference>
<dbReference type="FunFam" id="2.60.40.1180:FF:000027">
    <property type="entry name" value="Oligo-1,6-glucosidase IMA1"/>
    <property type="match status" value="1"/>
</dbReference>
<dbReference type="GO" id="GO:0004575">
    <property type="term" value="F:sucrose alpha-glucosidase activity"/>
    <property type="evidence" value="ECO:0007669"/>
    <property type="project" value="TreeGrafter"/>
</dbReference>
<dbReference type="SUPFAM" id="SSF51011">
    <property type="entry name" value="Glycosyl hydrolase domain"/>
    <property type="match status" value="1"/>
</dbReference>
<dbReference type="Pfam" id="PF00128">
    <property type="entry name" value="Alpha-amylase"/>
    <property type="match status" value="1"/>
</dbReference>
<dbReference type="EMBL" id="AGVY01000408">
    <property type="protein sequence ID" value="EHM99617.1"/>
    <property type="molecule type" value="Genomic_DNA"/>
</dbReference>
<evidence type="ECO:0000256" key="1">
    <source>
        <dbReference type="ARBA" id="ARBA00008061"/>
    </source>
</evidence>
<sequence length="141" mass="16393">MQWSHEEPNAGFSGHNAKPWFYLNESFREGINVDDEAKDPNSVLNFWKEALRFRKAHKDITVYGYDFEFIDLDNGKLFSFTKKYGNKTLFAALNFSSDVIDFTIPNDSPSFKLEFGNFPKKEVDASSRSLKPWEGRIYISE</sequence>
<evidence type="ECO:0000313" key="6">
    <source>
        <dbReference type="Proteomes" id="UP000009009"/>
    </source>
</evidence>
<protein>
    <submittedName>
        <fullName evidence="5">YOL157C-like protein</fullName>
    </submittedName>
</protein>
<dbReference type="AlphaFoldDB" id="H0H2U4"/>
<evidence type="ECO:0000256" key="3">
    <source>
        <dbReference type="ARBA" id="ARBA00023295"/>
    </source>
</evidence>
<dbReference type="GO" id="GO:0004556">
    <property type="term" value="F:alpha-amylase activity"/>
    <property type="evidence" value="ECO:0007669"/>
    <property type="project" value="TreeGrafter"/>
</dbReference>
<dbReference type="InterPro" id="IPR013780">
    <property type="entry name" value="Glyco_hydro_b"/>
</dbReference>
<evidence type="ECO:0000313" key="5">
    <source>
        <dbReference type="EMBL" id="EHM99617.1"/>
    </source>
</evidence>
<dbReference type="PANTHER" id="PTHR10357">
    <property type="entry name" value="ALPHA-AMYLASE FAMILY MEMBER"/>
    <property type="match status" value="1"/>
</dbReference>
<name>H0H2U4_SACCK</name>
<dbReference type="Gene3D" id="3.20.20.80">
    <property type="entry name" value="Glycosidases"/>
    <property type="match status" value="1"/>
</dbReference>
<dbReference type="Gene3D" id="2.60.40.1180">
    <property type="entry name" value="Golgi alpha-mannosidase II"/>
    <property type="match status" value="1"/>
</dbReference>
<dbReference type="SUPFAM" id="SSF51445">
    <property type="entry name" value="(Trans)glycosidases"/>
    <property type="match status" value="1"/>
</dbReference>
<proteinExistence type="inferred from homology"/>